<keyword evidence="4" id="KW-1185">Reference proteome</keyword>
<evidence type="ECO:0000256" key="1">
    <source>
        <dbReference type="SAM" id="MobiDB-lite"/>
    </source>
</evidence>
<dbReference type="EMBL" id="PGGN01000006">
    <property type="protein sequence ID" value="PSH55040.1"/>
    <property type="molecule type" value="Genomic_DNA"/>
</dbReference>
<keyword evidence="2" id="KW-0472">Membrane</keyword>
<evidence type="ECO:0000313" key="4">
    <source>
        <dbReference type="Proteomes" id="UP000241158"/>
    </source>
</evidence>
<sequence>MEANDNPQSASTSSTGEAASCMDRDGAEDASFESLAPRRASSQAGADTWQLLLPSDEAMTILQASETAGRRAPGFGYWLMVALVAGSVFWISGGHVLVANGPSASAPMIDASMTTGSIEHGNEPAR</sequence>
<accession>A0A2P7ALF5</accession>
<reference evidence="4" key="1">
    <citation type="submission" date="2017-11" db="EMBL/GenBank/DDBJ databases">
        <authorList>
            <person name="Kuznetsova I."/>
            <person name="Sazanova A."/>
            <person name="Chirak E."/>
            <person name="Safronova V."/>
            <person name="Willems A."/>
        </authorList>
    </citation>
    <scope>NUCLEOTIDE SEQUENCE [LARGE SCALE GENOMIC DNA]</scope>
    <source>
        <strain evidence="4">PEPV15</strain>
    </source>
</reference>
<proteinExistence type="predicted"/>
<feature type="transmembrane region" description="Helical" evidence="2">
    <location>
        <begin position="75"/>
        <end position="98"/>
    </location>
</feature>
<evidence type="ECO:0000256" key="2">
    <source>
        <dbReference type="SAM" id="Phobius"/>
    </source>
</evidence>
<comment type="caution">
    <text evidence="3">The sequence shown here is derived from an EMBL/GenBank/DDBJ whole genome shotgun (WGS) entry which is preliminary data.</text>
</comment>
<keyword evidence="2" id="KW-0812">Transmembrane</keyword>
<feature type="compositionally biased region" description="Low complexity" evidence="1">
    <location>
        <begin position="9"/>
        <end position="20"/>
    </location>
</feature>
<name>A0A2P7ALF5_9HYPH</name>
<gene>
    <name evidence="3" type="ORF">CU100_23350</name>
</gene>
<feature type="region of interest" description="Disordered" evidence="1">
    <location>
        <begin position="1"/>
        <end position="43"/>
    </location>
</feature>
<keyword evidence="2" id="KW-1133">Transmembrane helix</keyword>
<evidence type="ECO:0000313" key="3">
    <source>
        <dbReference type="EMBL" id="PSH55040.1"/>
    </source>
</evidence>
<organism evidence="3 4">
    <name type="scientific">Phyllobacterium endophyticum</name>
    <dbReference type="NCBI Taxonomy" id="1149773"/>
    <lineage>
        <taxon>Bacteria</taxon>
        <taxon>Pseudomonadati</taxon>
        <taxon>Pseudomonadota</taxon>
        <taxon>Alphaproteobacteria</taxon>
        <taxon>Hyphomicrobiales</taxon>
        <taxon>Phyllobacteriaceae</taxon>
        <taxon>Phyllobacterium</taxon>
    </lineage>
</organism>
<protein>
    <submittedName>
        <fullName evidence="3">Uncharacterized protein</fullName>
    </submittedName>
</protein>
<dbReference type="AlphaFoldDB" id="A0A2P7ALF5"/>
<dbReference type="RefSeq" id="WP_106719042.1">
    <property type="nucleotide sequence ID" value="NZ_JACHXT010000002.1"/>
</dbReference>
<dbReference type="Proteomes" id="UP000241158">
    <property type="component" value="Unassembled WGS sequence"/>
</dbReference>
<dbReference type="OrthoDB" id="8442667at2"/>